<accession>A0A0D1WM12</accession>
<keyword evidence="3" id="KW-1185">Reference proteome</keyword>
<dbReference type="GeneID" id="42308901"/>
<protein>
    <submittedName>
        <fullName evidence="1">Uncharacterized protein</fullName>
    </submittedName>
</protein>
<proteinExistence type="predicted"/>
<organism evidence="1 3">
    <name type="scientific">Aneurinibacillus migulanus</name>
    <name type="common">Bacillus migulanus</name>
    <dbReference type="NCBI Taxonomy" id="47500"/>
    <lineage>
        <taxon>Bacteria</taxon>
        <taxon>Bacillati</taxon>
        <taxon>Bacillota</taxon>
        <taxon>Bacilli</taxon>
        <taxon>Bacillales</taxon>
        <taxon>Paenibacillaceae</taxon>
        <taxon>Aneurinibacillus group</taxon>
        <taxon>Aneurinibacillus</taxon>
    </lineage>
</organism>
<sequence length="101" mass="12247">MSRKVYNIHIGDLVRDFFVLLENYPDHPQNLFVFTSFLKGFLRQRAFDETTPTIEVVTILKHERPVIFYHMRKQTEDWIYILTRIDMDVEEAKQRLHHIAN</sequence>
<dbReference type="RefSeq" id="WP_043064334.1">
    <property type="nucleotide sequence ID" value="NZ_BJOA01000172.1"/>
</dbReference>
<dbReference type="AlphaFoldDB" id="A0A0D1WM12"/>
<dbReference type="PATRIC" id="fig|47500.12.peg.457"/>
<reference evidence="1 3" key="1">
    <citation type="submission" date="2015-07" db="EMBL/GenBank/DDBJ databases">
        <title>Fjat-14205 dsm 2895.</title>
        <authorList>
            <person name="Liu B."/>
            <person name="Wang J."/>
            <person name="Zhu Y."/>
            <person name="Liu G."/>
            <person name="Chen Q."/>
            <person name="Chen Z."/>
            <person name="Lan J."/>
            <person name="Che J."/>
            <person name="Ge C."/>
            <person name="Shi H."/>
            <person name="Pan Z."/>
            <person name="Liu X."/>
        </authorList>
    </citation>
    <scope>NUCLEOTIDE SEQUENCE [LARGE SCALE GENOMIC DNA]</scope>
    <source>
        <strain evidence="1 3">DSM 2895</strain>
    </source>
</reference>
<reference evidence="2 4" key="2">
    <citation type="submission" date="2016-10" db="EMBL/GenBank/DDBJ databases">
        <authorList>
            <person name="de Groot N.N."/>
        </authorList>
    </citation>
    <scope>NUCLEOTIDE SEQUENCE [LARGE SCALE GENOMIC DNA]</scope>
    <source>
        <strain evidence="2 4">DSM 2895</strain>
    </source>
</reference>
<name>A0A0D1WM12_ANEMI</name>
<evidence type="ECO:0000313" key="1">
    <source>
        <dbReference type="EMBL" id="KON90804.1"/>
    </source>
</evidence>
<evidence type="ECO:0000313" key="3">
    <source>
        <dbReference type="Proteomes" id="UP000037269"/>
    </source>
</evidence>
<dbReference type="EMBL" id="FNED01000014">
    <property type="protein sequence ID" value="SDJ25662.1"/>
    <property type="molecule type" value="Genomic_DNA"/>
</dbReference>
<dbReference type="Proteomes" id="UP000037269">
    <property type="component" value="Unassembled WGS sequence"/>
</dbReference>
<evidence type="ECO:0000313" key="2">
    <source>
        <dbReference type="EMBL" id="SDJ25662.1"/>
    </source>
</evidence>
<dbReference type="Proteomes" id="UP000182836">
    <property type="component" value="Unassembled WGS sequence"/>
</dbReference>
<dbReference type="EMBL" id="LGUG01000009">
    <property type="protein sequence ID" value="KON90804.1"/>
    <property type="molecule type" value="Genomic_DNA"/>
</dbReference>
<dbReference type="OrthoDB" id="2923257at2"/>
<gene>
    <name evidence="1" type="ORF">AF333_27620</name>
    <name evidence="2" type="ORF">SAMN04487909_114101</name>
</gene>
<evidence type="ECO:0000313" key="4">
    <source>
        <dbReference type="Proteomes" id="UP000182836"/>
    </source>
</evidence>